<keyword evidence="2" id="KW-1185">Reference proteome</keyword>
<reference evidence="1 2" key="1">
    <citation type="submission" date="2020-08" db="EMBL/GenBank/DDBJ databases">
        <title>Sequencing the genomes of 1000 actinobacteria strains.</title>
        <authorList>
            <person name="Klenk H.-P."/>
        </authorList>
    </citation>
    <scope>NUCLEOTIDE SEQUENCE [LARGE SCALE GENOMIC DNA]</scope>
    <source>
        <strain evidence="1 2">DSM 45507</strain>
    </source>
</reference>
<sequence>MWSLLQRDRPGPHYANLMIELRKLGTSLTRMIDTA</sequence>
<gene>
    <name evidence="1" type="ORF">HD596_005463</name>
</gene>
<protein>
    <submittedName>
        <fullName evidence="1">Uncharacterized protein</fullName>
    </submittedName>
</protein>
<accession>A0A7W9LCE4</accession>
<name>A0A7W9LCE4_9ACTN</name>
<dbReference type="Proteomes" id="UP000579153">
    <property type="component" value="Unassembled WGS sequence"/>
</dbReference>
<dbReference type="EMBL" id="JACHMB010000001">
    <property type="protein sequence ID" value="MBB5778707.1"/>
    <property type="molecule type" value="Genomic_DNA"/>
</dbReference>
<evidence type="ECO:0000313" key="2">
    <source>
        <dbReference type="Proteomes" id="UP000579153"/>
    </source>
</evidence>
<dbReference type="AlphaFoldDB" id="A0A7W9LCE4"/>
<proteinExistence type="predicted"/>
<evidence type="ECO:0000313" key="1">
    <source>
        <dbReference type="EMBL" id="MBB5778707.1"/>
    </source>
</evidence>
<comment type="caution">
    <text evidence="1">The sequence shown here is derived from an EMBL/GenBank/DDBJ whole genome shotgun (WGS) entry which is preliminary data.</text>
</comment>
<organism evidence="1 2">
    <name type="scientific">Nonomuraea jabiensis</name>
    <dbReference type="NCBI Taxonomy" id="882448"/>
    <lineage>
        <taxon>Bacteria</taxon>
        <taxon>Bacillati</taxon>
        <taxon>Actinomycetota</taxon>
        <taxon>Actinomycetes</taxon>
        <taxon>Streptosporangiales</taxon>
        <taxon>Streptosporangiaceae</taxon>
        <taxon>Nonomuraea</taxon>
    </lineage>
</organism>